<dbReference type="PROSITE" id="PS50109">
    <property type="entry name" value="HIS_KIN"/>
    <property type="match status" value="1"/>
</dbReference>
<protein>
    <recommendedName>
        <fullName evidence="3">histidine kinase</fullName>
        <ecNumber evidence="3">2.7.13.3</ecNumber>
    </recommendedName>
</protein>
<keyword evidence="7" id="KW-0547">Nucleotide-binding</keyword>
<dbReference type="InterPro" id="IPR005467">
    <property type="entry name" value="His_kinase_dom"/>
</dbReference>
<name>A0A6J6DSU5_9ZZZZ</name>
<dbReference type="GO" id="GO:0000155">
    <property type="term" value="F:phosphorelay sensor kinase activity"/>
    <property type="evidence" value="ECO:0007669"/>
    <property type="project" value="InterPro"/>
</dbReference>
<keyword evidence="10" id="KW-0902">Two-component regulatory system</keyword>
<dbReference type="SUPFAM" id="SSF47384">
    <property type="entry name" value="Homodimeric domain of signal transducing histidine kinase"/>
    <property type="match status" value="1"/>
</dbReference>
<keyword evidence="11" id="KW-0472">Membrane</keyword>
<dbReference type="CDD" id="cd00075">
    <property type="entry name" value="HATPase"/>
    <property type="match status" value="1"/>
</dbReference>
<dbReference type="Gene3D" id="1.10.287.130">
    <property type="match status" value="1"/>
</dbReference>
<dbReference type="InterPro" id="IPR036890">
    <property type="entry name" value="HATPase_C_sf"/>
</dbReference>
<dbReference type="Gene3D" id="3.30.565.10">
    <property type="entry name" value="Histidine kinase-like ATPase, C-terminal domain"/>
    <property type="match status" value="1"/>
</dbReference>
<dbReference type="FunFam" id="1.10.287.130:FF:000008">
    <property type="entry name" value="Two-component sensor histidine kinase"/>
    <property type="match status" value="1"/>
</dbReference>
<gene>
    <name evidence="13" type="ORF">UFOPK1726_00062</name>
</gene>
<organism evidence="13">
    <name type="scientific">freshwater metagenome</name>
    <dbReference type="NCBI Taxonomy" id="449393"/>
    <lineage>
        <taxon>unclassified sequences</taxon>
        <taxon>metagenomes</taxon>
        <taxon>ecological metagenomes</taxon>
    </lineage>
</organism>
<dbReference type="PANTHER" id="PTHR45453">
    <property type="entry name" value="PHOSPHATE REGULON SENSOR PROTEIN PHOR"/>
    <property type="match status" value="1"/>
</dbReference>
<dbReference type="CDD" id="cd00082">
    <property type="entry name" value="HisKA"/>
    <property type="match status" value="1"/>
</dbReference>
<accession>A0A6J6DSU5</accession>
<dbReference type="GO" id="GO:0004721">
    <property type="term" value="F:phosphoprotein phosphatase activity"/>
    <property type="evidence" value="ECO:0007669"/>
    <property type="project" value="TreeGrafter"/>
</dbReference>
<evidence type="ECO:0000256" key="10">
    <source>
        <dbReference type="ARBA" id="ARBA00023012"/>
    </source>
</evidence>
<dbReference type="GO" id="GO:0005886">
    <property type="term" value="C:plasma membrane"/>
    <property type="evidence" value="ECO:0007669"/>
    <property type="project" value="UniProtKB-SubCell"/>
</dbReference>
<proteinExistence type="predicted"/>
<evidence type="ECO:0000256" key="4">
    <source>
        <dbReference type="ARBA" id="ARBA00022475"/>
    </source>
</evidence>
<dbReference type="PRINTS" id="PR00344">
    <property type="entry name" value="BCTRLSENSOR"/>
</dbReference>
<dbReference type="AlphaFoldDB" id="A0A6J6DSU5"/>
<feature type="domain" description="Histidine kinase" evidence="12">
    <location>
        <begin position="145"/>
        <end position="361"/>
    </location>
</feature>
<dbReference type="InterPro" id="IPR050351">
    <property type="entry name" value="BphY/WalK/GraS-like"/>
</dbReference>
<comment type="catalytic activity">
    <reaction evidence="1">
        <text>ATP + protein L-histidine = ADP + protein N-phospho-L-histidine.</text>
        <dbReference type="EC" id="2.7.13.3"/>
    </reaction>
</comment>
<dbReference type="InterPro" id="IPR003594">
    <property type="entry name" value="HATPase_dom"/>
</dbReference>
<dbReference type="EMBL" id="CAEZTT010000002">
    <property type="protein sequence ID" value="CAB4567192.1"/>
    <property type="molecule type" value="Genomic_DNA"/>
</dbReference>
<reference evidence="13" key="1">
    <citation type="submission" date="2020-05" db="EMBL/GenBank/DDBJ databases">
        <authorList>
            <person name="Chiriac C."/>
            <person name="Salcher M."/>
            <person name="Ghai R."/>
            <person name="Kavagutti S V."/>
        </authorList>
    </citation>
    <scope>NUCLEOTIDE SEQUENCE</scope>
</reference>
<dbReference type="GO" id="GO:0016036">
    <property type="term" value="P:cellular response to phosphate starvation"/>
    <property type="evidence" value="ECO:0007669"/>
    <property type="project" value="TreeGrafter"/>
</dbReference>
<dbReference type="Pfam" id="PF02518">
    <property type="entry name" value="HATPase_c"/>
    <property type="match status" value="1"/>
</dbReference>
<evidence type="ECO:0000256" key="1">
    <source>
        <dbReference type="ARBA" id="ARBA00000085"/>
    </source>
</evidence>
<keyword evidence="4" id="KW-1003">Cell membrane</keyword>
<evidence type="ECO:0000256" key="11">
    <source>
        <dbReference type="ARBA" id="ARBA00023136"/>
    </source>
</evidence>
<keyword evidence="5" id="KW-0597">Phosphoprotein</keyword>
<sequence length="374" mass="40071">MLGFIAAAAVFLIGIFWVNRGRIGANQKISAPAAETALLDALPDAWLILDQQQHVRSLSAEAEELDLVAGNKITHANVAAFVANAINKSETAEGILDIPRSALGTASLSLLVRIAPISQQRFLLILRDVSDVTRVESVRRDFVANVSHELKTPVGALSLLSEAAAEAADDPAAVRRFALKMQAEAQRLTNLVNDLIDLSRLQSDDPLKKATIAPVKRLVDAAVSDVRAVADAKEIELVTKIASGLKVACVERQLTTAIRNLIVNAVNYSPVKTKVMITAEISDGLVEIRVTDQGIGIPEGDQIRVFERFYRIDPARSRATGGTGLGLAIVKHIVTGHGGDVVLHSIEGKGSTFTLRLPTPSEETLRNLSQEVVA</sequence>
<evidence type="ECO:0000256" key="2">
    <source>
        <dbReference type="ARBA" id="ARBA00004236"/>
    </source>
</evidence>
<comment type="subcellular location">
    <subcellularLocation>
        <location evidence="2">Cell membrane</location>
    </subcellularLocation>
</comment>
<dbReference type="InterPro" id="IPR004358">
    <property type="entry name" value="Sig_transdc_His_kin-like_C"/>
</dbReference>
<dbReference type="PANTHER" id="PTHR45453:SF1">
    <property type="entry name" value="PHOSPHATE REGULON SENSOR PROTEIN PHOR"/>
    <property type="match status" value="1"/>
</dbReference>
<evidence type="ECO:0000313" key="13">
    <source>
        <dbReference type="EMBL" id="CAB4567192.1"/>
    </source>
</evidence>
<dbReference type="Pfam" id="PF00512">
    <property type="entry name" value="HisKA"/>
    <property type="match status" value="1"/>
</dbReference>
<evidence type="ECO:0000256" key="3">
    <source>
        <dbReference type="ARBA" id="ARBA00012438"/>
    </source>
</evidence>
<dbReference type="InterPro" id="IPR003661">
    <property type="entry name" value="HisK_dim/P_dom"/>
</dbReference>
<evidence type="ECO:0000256" key="7">
    <source>
        <dbReference type="ARBA" id="ARBA00022741"/>
    </source>
</evidence>
<dbReference type="SMART" id="SM00387">
    <property type="entry name" value="HATPase_c"/>
    <property type="match status" value="1"/>
</dbReference>
<keyword evidence="9" id="KW-0067">ATP-binding</keyword>
<evidence type="ECO:0000256" key="5">
    <source>
        <dbReference type="ARBA" id="ARBA00022553"/>
    </source>
</evidence>
<evidence type="ECO:0000256" key="6">
    <source>
        <dbReference type="ARBA" id="ARBA00022679"/>
    </source>
</evidence>
<evidence type="ECO:0000256" key="9">
    <source>
        <dbReference type="ARBA" id="ARBA00022840"/>
    </source>
</evidence>
<dbReference type="EC" id="2.7.13.3" evidence="3"/>
<dbReference type="InterPro" id="IPR036097">
    <property type="entry name" value="HisK_dim/P_sf"/>
</dbReference>
<keyword evidence="8" id="KW-0418">Kinase</keyword>
<dbReference type="FunFam" id="3.30.565.10:FF:000006">
    <property type="entry name" value="Sensor histidine kinase WalK"/>
    <property type="match status" value="1"/>
</dbReference>
<dbReference type="GO" id="GO:0005524">
    <property type="term" value="F:ATP binding"/>
    <property type="evidence" value="ECO:0007669"/>
    <property type="project" value="UniProtKB-KW"/>
</dbReference>
<evidence type="ECO:0000259" key="12">
    <source>
        <dbReference type="PROSITE" id="PS50109"/>
    </source>
</evidence>
<evidence type="ECO:0000256" key="8">
    <source>
        <dbReference type="ARBA" id="ARBA00022777"/>
    </source>
</evidence>
<keyword evidence="6" id="KW-0808">Transferase</keyword>
<dbReference type="SMART" id="SM00388">
    <property type="entry name" value="HisKA"/>
    <property type="match status" value="1"/>
</dbReference>
<dbReference type="SUPFAM" id="SSF55874">
    <property type="entry name" value="ATPase domain of HSP90 chaperone/DNA topoisomerase II/histidine kinase"/>
    <property type="match status" value="1"/>
</dbReference>